<gene>
    <name evidence="2" type="ORF">QBC38DRAFT_71497</name>
</gene>
<protein>
    <submittedName>
        <fullName evidence="2">Glycoside hydrolase</fullName>
    </submittedName>
</protein>
<organism evidence="2 3">
    <name type="scientific">Podospora fimiseda</name>
    <dbReference type="NCBI Taxonomy" id="252190"/>
    <lineage>
        <taxon>Eukaryota</taxon>
        <taxon>Fungi</taxon>
        <taxon>Dikarya</taxon>
        <taxon>Ascomycota</taxon>
        <taxon>Pezizomycotina</taxon>
        <taxon>Sordariomycetes</taxon>
        <taxon>Sordariomycetidae</taxon>
        <taxon>Sordariales</taxon>
        <taxon>Podosporaceae</taxon>
        <taxon>Podospora</taxon>
    </lineage>
</organism>
<dbReference type="GO" id="GO:0051118">
    <property type="term" value="F:glucan endo-1,3-alpha-glucosidase activity"/>
    <property type="evidence" value="ECO:0007669"/>
    <property type="project" value="InterPro"/>
</dbReference>
<keyword evidence="1" id="KW-0732">Signal</keyword>
<reference evidence="2" key="2">
    <citation type="submission" date="2023-05" db="EMBL/GenBank/DDBJ databases">
        <authorList>
            <consortium name="Lawrence Berkeley National Laboratory"/>
            <person name="Steindorff A."/>
            <person name="Hensen N."/>
            <person name="Bonometti L."/>
            <person name="Westerberg I."/>
            <person name="Brannstrom I.O."/>
            <person name="Guillou S."/>
            <person name="Cros-Aarteil S."/>
            <person name="Calhoun S."/>
            <person name="Haridas S."/>
            <person name="Kuo A."/>
            <person name="Mondo S."/>
            <person name="Pangilinan J."/>
            <person name="Riley R."/>
            <person name="Labutti K."/>
            <person name="Andreopoulos B."/>
            <person name="Lipzen A."/>
            <person name="Chen C."/>
            <person name="Yanf M."/>
            <person name="Daum C."/>
            <person name="Ng V."/>
            <person name="Clum A."/>
            <person name="Ohm R."/>
            <person name="Martin F."/>
            <person name="Silar P."/>
            <person name="Natvig D."/>
            <person name="Lalanne C."/>
            <person name="Gautier V."/>
            <person name="Ament-Velasquez S.L."/>
            <person name="Kruys A."/>
            <person name="Hutchinson M.I."/>
            <person name="Powell A.J."/>
            <person name="Barry K."/>
            <person name="Miller A.N."/>
            <person name="Grigoriev I.V."/>
            <person name="Debuchy R."/>
            <person name="Gladieux P."/>
            <person name="Thoren M.H."/>
            <person name="Johannesson H."/>
        </authorList>
    </citation>
    <scope>NUCLEOTIDE SEQUENCE</scope>
    <source>
        <strain evidence="2">CBS 990.96</strain>
    </source>
</reference>
<name>A0AAN6YRS3_9PEZI</name>
<feature type="signal peptide" evidence="1">
    <location>
        <begin position="1"/>
        <end position="17"/>
    </location>
</feature>
<dbReference type="EMBL" id="MU865456">
    <property type="protein sequence ID" value="KAK4222740.1"/>
    <property type="molecule type" value="Genomic_DNA"/>
</dbReference>
<accession>A0AAN6YRS3</accession>
<evidence type="ECO:0000256" key="1">
    <source>
        <dbReference type="SAM" id="SignalP"/>
    </source>
</evidence>
<evidence type="ECO:0000313" key="3">
    <source>
        <dbReference type="Proteomes" id="UP001301958"/>
    </source>
</evidence>
<feature type="chain" id="PRO_5042955625" evidence="1">
    <location>
        <begin position="18"/>
        <end position="438"/>
    </location>
</feature>
<dbReference type="AlphaFoldDB" id="A0AAN6YRS3"/>
<dbReference type="Proteomes" id="UP001301958">
    <property type="component" value="Unassembled WGS sequence"/>
</dbReference>
<dbReference type="Pfam" id="PF03659">
    <property type="entry name" value="Glyco_hydro_71"/>
    <property type="match status" value="1"/>
</dbReference>
<proteinExistence type="predicted"/>
<dbReference type="CDD" id="cd11577">
    <property type="entry name" value="GH71"/>
    <property type="match status" value="1"/>
</dbReference>
<dbReference type="InterPro" id="IPR005197">
    <property type="entry name" value="Glyco_hydro_71"/>
</dbReference>
<keyword evidence="2" id="KW-0378">Hydrolase</keyword>
<dbReference type="Gene3D" id="3.20.20.80">
    <property type="entry name" value="Glycosidases"/>
    <property type="match status" value="1"/>
</dbReference>
<keyword evidence="3" id="KW-1185">Reference proteome</keyword>
<evidence type="ECO:0000313" key="2">
    <source>
        <dbReference type="EMBL" id="KAK4222740.1"/>
    </source>
</evidence>
<sequence length="438" mass="48096">MKFLLALASVAFPTVHAAKEVFAHMIVGNLPSFTLSDWESDIKLAQEASIDAFVLNIGAKDESNANSLDLAFQAANSAGFKLFFSFDYAAQGAWPKDQVIALLEQFGNDPAYFKHDGERPFVSTFEGPDSAADWTEIKQATNAFFIPDWSSRNPTDAIGLAGGVADGLFSFDSWPTGNENATTALDQPFVEALGEEKLYMMPVSPWFYTNLPGLGKNWMWRGDQLWETRWDNVMEVQPDFVQILTWNDFGESHYIGPVHENQLELFDVFEAPINYVRNYTHDGWRKLLPFQIELYKTGQVPAEINESVMAYYRSAPALACPSGGTTGNRNKDFGETEVAPETLVEDAVFFNALLTSDEGVTVEVSIGGEAQTTSFTGFPEAGQGTPGIYTGSVPFGDKTGEVKVTITRSDQVIGTAEGGKPISTECENDIQNWNAVAI</sequence>
<comment type="caution">
    <text evidence="2">The sequence shown here is derived from an EMBL/GenBank/DDBJ whole genome shotgun (WGS) entry which is preliminary data.</text>
</comment>
<reference evidence="2" key="1">
    <citation type="journal article" date="2023" name="Mol. Phylogenet. Evol.">
        <title>Genome-scale phylogeny and comparative genomics of the fungal order Sordariales.</title>
        <authorList>
            <person name="Hensen N."/>
            <person name="Bonometti L."/>
            <person name="Westerberg I."/>
            <person name="Brannstrom I.O."/>
            <person name="Guillou S."/>
            <person name="Cros-Aarteil S."/>
            <person name="Calhoun S."/>
            <person name="Haridas S."/>
            <person name="Kuo A."/>
            <person name="Mondo S."/>
            <person name="Pangilinan J."/>
            <person name="Riley R."/>
            <person name="LaButti K."/>
            <person name="Andreopoulos B."/>
            <person name="Lipzen A."/>
            <person name="Chen C."/>
            <person name="Yan M."/>
            <person name="Daum C."/>
            <person name="Ng V."/>
            <person name="Clum A."/>
            <person name="Steindorff A."/>
            <person name="Ohm R.A."/>
            <person name="Martin F."/>
            <person name="Silar P."/>
            <person name="Natvig D.O."/>
            <person name="Lalanne C."/>
            <person name="Gautier V."/>
            <person name="Ament-Velasquez S.L."/>
            <person name="Kruys A."/>
            <person name="Hutchinson M.I."/>
            <person name="Powell A.J."/>
            <person name="Barry K."/>
            <person name="Miller A.N."/>
            <person name="Grigoriev I.V."/>
            <person name="Debuchy R."/>
            <person name="Gladieux P."/>
            <person name="Hiltunen Thoren M."/>
            <person name="Johannesson H."/>
        </authorList>
    </citation>
    <scope>NUCLEOTIDE SEQUENCE</scope>
    <source>
        <strain evidence="2">CBS 990.96</strain>
    </source>
</reference>